<dbReference type="SUPFAM" id="SSF51735">
    <property type="entry name" value="NAD(P)-binding Rossmann-fold domains"/>
    <property type="match status" value="1"/>
</dbReference>
<dbReference type="Gene3D" id="3.90.180.10">
    <property type="entry name" value="Medium-chain alcohol dehydrogenases, catalytic domain"/>
    <property type="match status" value="1"/>
</dbReference>
<dbReference type="HOGENOM" id="CLU_026673_3_1_5"/>
<keyword evidence="1" id="KW-0521">NADP</keyword>
<comment type="caution">
    <text evidence="4">The sequence shown here is derived from an EMBL/GenBank/DDBJ whole genome shotgun (WGS) entry which is preliminary data.</text>
</comment>
<dbReference type="AlphaFoldDB" id="C4WGL6"/>
<evidence type="ECO:0000256" key="1">
    <source>
        <dbReference type="ARBA" id="ARBA00022857"/>
    </source>
</evidence>
<dbReference type="GO" id="GO:0003960">
    <property type="term" value="F:quinone reductase (NADPH) activity"/>
    <property type="evidence" value="ECO:0007669"/>
    <property type="project" value="InterPro"/>
</dbReference>
<dbReference type="SMART" id="SM00829">
    <property type="entry name" value="PKS_ER"/>
    <property type="match status" value="1"/>
</dbReference>
<name>C4WGL6_9HYPH</name>
<organism evidence="4 5">
    <name type="scientific">Brucella intermedia LMG 3301</name>
    <dbReference type="NCBI Taxonomy" id="641118"/>
    <lineage>
        <taxon>Bacteria</taxon>
        <taxon>Pseudomonadati</taxon>
        <taxon>Pseudomonadota</taxon>
        <taxon>Alphaproteobacteria</taxon>
        <taxon>Hyphomicrobiales</taxon>
        <taxon>Brucellaceae</taxon>
        <taxon>Brucella/Ochrobactrum group</taxon>
        <taxon>Brucella</taxon>
    </lineage>
</organism>
<dbReference type="CDD" id="cd05286">
    <property type="entry name" value="QOR2"/>
    <property type="match status" value="1"/>
</dbReference>
<dbReference type="InterPro" id="IPR036291">
    <property type="entry name" value="NAD(P)-bd_dom_sf"/>
</dbReference>
<evidence type="ECO:0000313" key="5">
    <source>
        <dbReference type="Proteomes" id="UP000004386"/>
    </source>
</evidence>
<accession>C4WGL6</accession>
<dbReference type="Proteomes" id="UP000004386">
    <property type="component" value="Unassembled WGS sequence"/>
</dbReference>
<protein>
    <submittedName>
        <fullName evidence="4">Alcohol dehydrogenase</fullName>
    </submittedName>
</protein>
<dbReference type="Pfam" id="PF08240">
    <property type="entry name" value="ADH_N"/>
    <property type="match status" value="1"/>
</dbReference>
<evidence type="ECO:0000256" key="2">
    <source>
        <dbReference type="ARBA" id="ARBA00023002"/>
    </source>
</evidence>
<keyword evidence="2" id="KW-0560">Oxidoreductase</keyword>
<dbReference type="InterPro" id="IPR013154">
    <property type="entry name" value="ADH-like_N"/>
</dbReference>
<dbReference type="PANTHER" id="PTHR48106:SF13">
    <property type="entry name" value="QUINONE OXIDOREDUCTASE-RELATED"/>
    <property type="match status" value="1"/>
</dbReference>
<dbReference type="Gene3D" id="3.40.50.720">
    <property type="entry name" value="NAD(P)-binding Rossmann-like Domain"/>
    <property type="match status" value="1"/>
</dbReference>
<dbReference type="Pfam" id="PF00107">
    <property type="entry name" value="ADH_zinc_N"/>
    <property type="match status" value="1"/>
</dbReference>
<dbReference type="InterPro" id="IPR011032">
    <property type="entry name" value="GroES-like_sf"/>
</dbReference>
<dbReference type="InterPro" id="IPR020843">
    <property type="entry name" value="ER"/>
</dbReference>
<proteinExistence type="predicted"/>
<feature type="domain" description="Enoyl reductase (ER)" evidence="3">
    <location>
        <begin position="39"/>
        <end position="347"/>
    </location>
</feature>
<sequence length="349" mass="36610">MRSKQQFFPVSLSPILPRIATEAKLMDHEIILNETGEAGLLRTAPQTPRSPGAGEIRIRHEAIGVNFVDIYHRTGLYPLPSFPAVLGVEGAGIVEAVGSSVTDLKPGDRVAYAGLPVGAYASTRLLPAQRALMLPNTISAQTAAATMLRGLTTHMLLTDTFPVGPDTIMLVHAAAGGLGTLLTRWGKALGATVIGTVSSEEKAETARENGADHVLVGRDCDFITATRRLTNGQGVHVAYDGIGGETLPRTAQCVRHLGSLASIGQAGGKISQTVIDALGNQADLSFVRPSVIAYINDLDNYRNSASKLFGIMEKGLTGTIGATYPLSEAAQAHRALETGKSSGSLLLIP</sequence>
<dbReference type="GO" id="GO:0005829">
    <property type="term" value="C:cytosol"/>
    <property type="evidence" value="ECO:0007669"/>
    <property type="project" value="TreeGrafter"/>
</dbReference>
<dbReference type="InterPro" id="IPR047618">
    <property type="entry name" value="QOR-like"/>
</dbReference>
<evidence type="ECO:0000313" key="4">
    <source>
        <dbReference type="EMBL" id="EEQ96494.1"/>
    </source>
</evidence>
<dbReference type="GO" id="GO:0070402">
    <property type="term" value="F:NADPH binding"/>
    <property type="evidence" value="ECO:0007669"/>
    <property type="project" value="TreeGrafter"/>
</dbReference>
<dbReference type="GO" id="GO:0035925">
    <property type="term" value="F:mRNA 3'-UTR AU-rich region binding"/>
    <property type="evidence" value="ECO:0007669"/>
    <property type="project" value="TreeGrafter"/>
</dbReference>
<reference evidence="4 5" key="1">
    <citation type="submission" date="2009-05" db="EMBL/GenBank/DDBJ databases">
        <authorList>
            <person name="Setubal J.C."/>
            <person name="Boyle S."/>
            <person name="Crasta O.R."/>
            <person name="Gillespie J.J."/>
            <person name="Kenyon R.W."/>
            <person name="Lu J."/>
            <person name="Mane S."/>
            <person name="Nagrani S."/>
            <person name="Shallom J.M."/>
            <person name="Shallom S."/>
            <person name="Shukla M."/>
            <person name="Snyder E.E."/>
            <person name="Sobral B.W."/>
            <person name="Wattam A.R."/>
            <person name="Will R."/>
            <person name="Williams K."/>
            <person name="Yoo H."/>
            <person name="Munk C."/>
            <person name="Tapia R."/>
            <person name="Green L."/>
            <person name="Rogers Y."/>
            <person name="Detter J.C."/>
            <person name="Bruce D."/>
            <person name="Brettin T.S."/>
            <person name="Tsolis R."/>
        </authorList>
    </citation>
    <scope>NUCLEOTIDE SEQUENCE [LARGE SCALE GENOMIC DNA]</scope>
    <source>
        <strain evidence="4 5">LMG 3301</strain>
    </source>
</reference>
<evidence type="ECO:0000259" key="3">
    <source>
        <dbReference type="SMART" id="SM00829"/>
    </source>
</evidence>
<dbReference type="SUPFAM" id="SSF50129">
    <property type="entry name" value="GroES-like"/>
    <property type="match status" value="1"/>
</dbReference>
<dbReference type="InterPro" id="IPR013149">
    <property type="entry name" value="ADH-like_C"/>
</dbReference>
<gene>
    <name evidence="4" type="ORF">OINT_1001926</name>
</gene>
<dbReference type="PANTHER" id="PTHR48106">
    <property type="entry name" value="QUINONE OXIDOREDUCTASE PIG3-RELATED"/>
    <property type="match status" value="1"/>
</dbReference>
<dbReference type="EMBL" id="ACQA01000001">
    <property type="protein sequence ID" value="EEQ96494.1"/>
    <property type="molecule type" value="Genomic_DNA"/>
</dbReference>